<dbReference type="Proteomes" id="UP000056750">
    <property type="component" value="Chromosome"/>
</dbReference>
<name>A0AAW7Z549_9ALTE</name>
<evidence type="ECO:0000256" key="1">
    <source>
        <dbReference type="ARBA" id="ARBA00006817"/>
    </source>
</evidence>
<dbReference type="KEGG" id="asq:AVL57_17000"/>
<proteinExistence type="inferred from homology"/>
<comment type="similarity">
    <text evidence="1">Belongs to the AHA1 family.</text>
</comment>
<evidence type="ECO:0000313" key="6">
    <source>
        <dbReference type="Proteomes" id="UP001170717"/>
    </source>
</evidence>
<evidence type="ECO:0000313" key="5">
    <source>
        <dbReference type="Proteomes" id="UP000056750"/>
    </source>
</evidence>
<sequence length="148" mass="16863">MFQFTLNVSLHAPISFLFAAFHEPEYLSEWFAPGNCKVSQIMSSFKEGGRYRIKLLEPNGVEIALTGEYVTILANEKLVFSWAWEDGVEETVMSSVEILFEETREGEVALTLIHSGFNNQEECDQHQYAWMSCLEKLAVLADKQVAFN</sequence>
<dbReference type="Gene3D" id="3.30.530.20">
    <property type="match status" value="1"/>
</dbReference>
<dbReference type="SUPFAM" id="SSF55961">
    <property type="entry name" value="Bet v1-like"/>
    <property type="match status" value="1"/>
</dbReference>
<evidence type="ECO:0000313" key="4">
    <source>
        <dbReference type="EMBL" id="MDO6578885.1"/>
    </source>
</evidence>
<feature type="domain" description="Activator of Hsp90 ATPase homologue 1/2-like C-terminal" evidence="2">
    <location>
        <begin position="12"/>
        <end position="140"/>
    </location>
</feature>
<reference evidence="3 5" key="1">
    <citation type="submission" date="2015-12" db="EMBL/GenBank/DDBJ databases">
        <title>Intraspecies pangenome expansion in the marine bacterium Alteromonas.</title>
        <authorList>
            <person name="Lopez-Perez M."/>
            <person name="Rodriguez-Valera F."/>
        </authorList>
    </citation>
    <scope>NUCLEOTIDE SEQUENCE [LARGE SCALE GENOMIC DNA]</scope>
    <source>
        <strain evidence="3 5">LMG 21861</strain>
    </source>
</reference>
<dbReference type="CDD" id="cd07814">
    <property type="entry name" value="SRPBCC_CalC_Aha1-like"/>
    <property type="match status" value="1"/>
</dbReference>
<dbReference type="EMBL" id="CP013926">
    <property type="protein sequence ID" value="AMJ75508.1"/>
    <property type="molecule type" value="Genomic_DNA"/>
</dbReference>
<dbReference type="InterPro" id="IPR023393">
    <property type="entry name" value="START-like_dom_sf"/>
</dbReference>
<reference evidence="4" key="2">
    <citation type="submission" date="2023-07" db="EMBL/GenBank/DDBJ databases">
        <title>Genome content predicts the carbon catabolic preferences of heterotrophic bacteria.</title>
        <authorList>
            <person name="Gralka M."/>
        </authorList>
    </citation>
    <scope>NUCLEOTIDE SEQUENCE</scope>
    <source>
        <strain evidence="4">F2M12</strain>
    </source>
</reference>
<organism evidence="4 6">
    <name type="scientific">Alteromonas stellipolaris</name>
    <dbReference type="NCBI Taxonomy" id="233316"/>
    <lineage>
        <taxon>Bacteria</taxon>
        <taxon>Pseudomonadati</taxon>
        <taxon>Pseudomonadota</taxon>
        <taxon>Gammaproteobacteria</taxon>
        <taxon>Alteromonadales</taxon>
        <taxon>Alteromonadaceae</taxon>
        <taxon>Alteromonas/Salinimonas group</taxon>
        <taxon>Alteromonas</taxon>
    </lineage>
</organism>
<dbReference type="Proteomes" id="UP001170717">
    <property type="component" value="Unassembled WGS sequence"/>
</dbReference>
<dbReference type="AlphaFoldDB" id="A0AAW7Z549"/>
<protein>
    <submittedName>
        <fullName evidence="4">SRPBCC domain-containing protein</fullName>
    </submittedName>
</protein>
<gene>
    <name evidence="3" type="ORF">AVL57_17000</name>
    <name evidence="4" type="ORF">Q4527_15875</name>
</gene>
<accession>A0AAW7Z549</accession>
<dbReference type="GeneID" id="83259406"/>
<dbReference type="EMBL" id="JAUOQI010000013">
    <property type="protein sequence ID" value="MDO6578885.1"/>
    <property type="molecule type" value="Genomic_DNA"/>
</dbReference>
<evidence type="ECO:0000313" key="3">
    <source>
        <dbReference type="EMBL" id="AMJ75508.1"/>
    </source>
</evidence>
<keyword evidence="5" id="KW-1185">Reference proteome</keyword>
<dbReference type="Pfam" id="PF08327">
    <property type="entry name" value="AHSA1"/>
    <property type="match status" value="1"/>
</dbReference>
<dbReference type="InterPro" id="IPR013538">
    <property type="entry name" value="ASHA1/2-like_C"/>
</dbReference>
<dbReference type="RefSeq" id="WP_057789734.1">
    <property type="nucleotide sequence ID" value="NZ_CAXIBE010000004.1"/>
</dbReference>
<evidence type="ECO:0000259" key="2">
    <source>
        <dbReference type="Pfam" id="PF08327"/>
    </source>
</evidence>